<keyword evidence="5" id="KW-0539">Nucleus</keyword>
<evidence type="ECO:0000256" key="1">
    <source>
        <dbReference type="ARBA" id="ARBA00004123"/>
    </source>
</evidence>
<dbReference type="SUPFAM" id="SSF101936">
    <property type="entry name" value="DNA-binding pseudobarrel domain"/>
    <property type="match status" value="3"/>
</dbReference>
<comment type="subcellular location">
    <subcellularLocation>
        <location evidence="1">Nucleus</location>
    </subcellularLocation>
</comment>
<dbReference type="OMA" id="DFTRSMC"/>
<evidence type="ECO:0000256" key="2">
    <source>
        <dbReference type="ARBA" id="ARBA00023015"/>
    </source>
</evidence>
<dbReference type="PANTHER" id="PTHR31391:SF121">
    <property type="entry name" value="B3 DOMAIN-CONTAINING PROTEIN OS08G0325100-RELATED"/>
    <property type="match status" value="1"/>
</dbReference>
<dbReference type="Pfam" id="PF02362">
    <property type="entry name" value="B3"/>
    <property type="match status" value="3"/>
</dbReference>
<dbReference type="Proteomes" id="UP000324705">
    <property type="component" value="Chromosome 1B"/>
</dbReference>
<dbReference type="InterPro" id="IPR003340">
    <property type="entry name" value="B3_DNA-bd"/>
</dbReference>
<evidence type="ECO:0000256" key="4">
    <source>
        <dbReference type="ARBA" id="ARBA00023163"/>
    </source>
</evidence>
<organism evidence="8 9">
    <name type="scientific">Triticum turgidum subsp. durum</name>
    <name type="common">Durum wheat</name>
    <name type="synonym">Triticum durum</name>
    <dbReference type="NCBI Taxonomy" id="4567"/>
    <lineage>
        <taxon>Eukaryota</taxon>
        <taxon>Viridiplantae</taxon>
        <taxon>Streptophyta</taxon>
        <taxon>Embryophyta</taxon>
        <taxon>Tracheophyta</taxon>
        <taxon>Spermatophyta</taxon>
        <taxon>Magnoliopsida</taxon>
        <taxon>Liliopsida</taxon>
        <taxon>Poales</taxon>
        <taxon>Poaceae</taxon>
        <taxon>BOP clade</taxon>
        <taxon>Pooideae</taxon>
        <taxon>Triticodae</taxon>
        <taxon>Triticeae</taxon>
        <taxon>Triticinae</taxon>
        <taxon>Triticum</taxon>
    </lineage>
</organism>
<feature type="domain" description="TF-B3" evidence="7">
    <location>
        <begin position="189"/>
        <end position="284"/>
    </location>
</feature>
<accession>A0A9R0QZD3</accession>
<evidence type="ECO:0000313" key="9">
    <source>
        <dbReference type="Proteomes" id="UP000324705"/>
    </source>
</evidence>
<evidence type="ECO:0000256" key="3">
    <source>
        <dbReference type="ARBA" id="ARBA00023125"/>
    </source>
</evidence>
<keyword evidence="2" id="KW-0805">Transcription regulation</keyword>
<evidence type="ECO:0000313" key="8">
    <source>
        <dbReference type="EMBL" id="VAH20282.1"/>
    </source>
</evidence>
<feature type="region of interest" description="Disordered" evidence="6">
    <location>
        <begin position="425"/>
        <end position="448"/>
    </location>
</feature>
<name>A0A9R0QZD3_TRITD</name>
<dbReference type="SMART" id="SM01019">
    <property type="entry name" value="B3"/>
    <property type="match status" value="3"/>
</dbReference>
<dbReference type="InterPro" id="IPR044837">
    <property type="entry name" value="REM16-like"/>
</dbReference>
<dbReference type="Gramene" id="TRITD1Bv1G168750.1">
    <property type="protein sequence ID" value="TRITD1Bv1G168750.1"/>
    <property type="gene ID" value="TRITD1Bv1G168750"/>
</dbReference>
<reference evidence="8 9" key="1">
    <citation type="submission" date="2017-09" db="EMBL/GenBank/DDBJ databases">
        <authorList>
            <consortium name="International Durum Wheat Genome Sequencing Consortium (IDWGSC)"/>
            <person name="Milanesi L."/>
        </authorList>
    </citation>
    <scope>NUCLEOTIDE SEQUENCE [LARGE SCALE GENOMIC DNA]</scope>
    <source>
        <strain evidence="9">cv. Svevo</strain>
    </source>
</reference>
<dbReference type="PANTHER" id="PTHR31391">
    <property type="entry name" value="B3 DOMAIN-CONTAINING PROTEIN OS11G0197600-RELATED"/>
    <property type="match status" value="1"/>
</dbReference>
<dbReference type="EMBL" id="LT934112">
    <property type="protein sequence ID" value="VAH20282.1"/>
    <property type="molecule type" value="Genomic_DNA"/>
</dbReference>
<evidence type="ECO:0000256" key="6">
    <source>
        <dbReference type="SAM" id="MobiDB-lite"/>
    </source>
</evidence>
<dbReference type="CDD" id="cd10017">
    <property type="entry name" value="B3_DNA"/>
    <property type="match status" value="3"/>
</dbReference>
<feature type="domain" description="TF-B3" evidence="7">
    <location>
        <begin position="507"/>
        <end position="607"/>
    </location>
</feature>
<keyword evidence="4" id="KW-0804">Transcription</keyword>
<sequence>MSMWRQHYHRGHTGHDKEHFFAVASGDFTRSMCIPWEVGNHLGSMISETIKLEAPNGIFCIGVCRKPGELVLQSGWDKFVAMHHVEENYSFWFVYRGNSTFKVHIFNPNGREKASSCSQPPSQSFGGVPPGAICDHHVLNEQLLSDPGHVQTSTDSGYSTLPGCHLSKAQDEKVREIACTMRSQVPLYVAVMNKSNVNLKDCSVNLPLKLVEHFKEDTSKATIQLEAPNDNIYGVEACKHGDDQIVLQYGWSNLVDANRIQENDLLIFITKGKKRLEVRILGTSVHQRTSSCFNTGNISSTQEICEDSLEITDPTPHTDYYVSSSDDDHIVEEGTRKSCYYVSSSDDDHIVEEGYYVSSSDDDHIVEEGTRKSCYYVSSSDDDHIVEEGTRKSCYYVSCSDAHDIVEEGTRKSCRRQKQAPSHCAKAQKVASTSSPSAAKSGYEAHTPNERASVEFGVDLEPHSSTSNLKGPSQHPYILSEKGTPLTNVEKKKVEEKVQAIQSELPIFVALMTKSRINTHHLDVCKEYGSRYIPHISRRMRLVLQSEGSTTEQPAKVVINQNGMRWIRSGWKKFVADNDVQEGDIALFERAKSTKKLRMTVYFVRKSDIEV</sequence>
<dbReference type="GO" id="GO:0003677">
    <property type="term" value="F:DNA binding"/>
    <property type="evidence" value="ECO:0007669"/>
    <property type="project" value="UniProtKB-KW"/>
</dbReference>
<dbReference type="PROSITE" id="PS50863">
    <property type="entry name" value="B3"/>
    <property type="match status" value="2"/>
</dbReference>
<protein>
    <recommendedName>
        <fullName evidence="7">TF-B3 domain-containing protein</fullName>
    </recommendedName>
</protein>
<keyword evidence="3" id="KW-0238">DNA-binding</keyword>
<dbReference type="GO" id="GO:0005634">
    <property type="term" value="C:nucleus"/>
    <property type="evidence" value="ECO:0007669"/>
    <property type="project" value="UniProtKB-SubCell"/>
</dbReference>
<gene>
    <name evidence="8" type="ORF">TRITD_1Bv1G168750</name>
</gene>
<evidence type="ECO:0000259" key="7">
    <source>
        <dbReference type="PROSITE" id="PS50863"/>
    </source>
</evidence>
<keyword evidence="9" id="KW-1185">Reference proteome</keyword>
<dbReference type="InterPro" id="IPR015300">
    <property type="entry name" value="DNA-bd_pseudobarrel_sf"/>
</dbReference>
<proteinExistence type="predicted"/>
<evidence type="ECO:0000256" key="5">
    <source>
        <dbReference type="ARBA" id="ARBA00023242"/>
    </source>
</evidence>
<dbReference type="Gene3D" id="2.40.330.10">
    <property type="entry name" value="DNA-binding pseudobarrel domain"/>
    <property type="match status" value="3"/>
</dbReference>
<dbReference type="AlphaFoldDB" id="A0A9R0QZD3"/>
<feature type="region of interest" description="Disordered" evidence="6">
    <location>
        <begin position="461"/>
        <end position="481"/>
    </location>
</feature>